<gene>
    <name evidence="7" type="ORF">GNZ18_18495</name>
</gene>
<evidence type="ECO:0000256" key="2">
    <source>
        <dbReference type="ARBA" id="ARBA00005466"/>
    </source>
</evidence>
<organism evidence="7 8">
    <name type="scientific">Actinomadura litoris</name>
    <dbReference type="NCBI Taxonomy" id="2678616"/>
    <lineage>
        <taxon>Bacteria</taxon>
        <taxon>Bacillati</taxon>
        <taxon>Actinomycetota</taxon>
        <taxon>Actinomycetes</taxon>
        <taxon>Streptosporangiales</taxon>
        <taxon>Thermomonosporaceae</taxon>
        <taxon>Actinomadura</taxon>
    </lineage>
</organism>
<keyword evidence="8" id="KW-1185">Reference proteome</keyword>
<dbReference type="InterPro" id="IPR016164">
    <property type="entry name" value="FAD-linked_Oxase-like_C"/>
</dbReference>
<evidence type="ECO:0000256" key="4">
    <source>
        <dbReference type="ARBA" id="ARBA00022827"/>
    </source>
</evidence>
<dbReference type="EMBL" id="WOFH01000006">
    <property type="protein sequence ID" value="MUN38580.1"/>
    <property type="molecule type" value="Genomic_DNA"/>
</dbReference>
<dbReference type="InterPro" id="IPR016167">
    <property type="entry name" value="FAD-bd_PCMH_sub1"/>
</dbReference>
<dbReference type="PROSITE" id="PS51387">
    <property type="entry name" value="FAD_PCMH"/>
    <property type="match status" value="1"/>
</dbReference>
<evidence type="ECO:0000259" key="6">
    <source>
        <dbReference type="PROSITE" id="PS51387"/>
    </source>
</evidence>
<dbReference type="Pfam" id="PF01565">
    <property type="entry name" value="FAD_binding_4"/>
    <property type="match status" value="1"/>
</dbReference>
<protein>
    <submittedName>
        <fullName evidence="7">FAD-binding protein</fullName>
    </submittedName>
</protein>
<comment type="similarity">
    <text evidence="2">Belongs to the oxygen-dependent FAD-linked oxidoreductase family.</text>
</comment>
<dbReference type="InterPro" id="IPR036318">
    <property type="entry name" value="FAD-bd_PCMH-like_sf"/>
</dbReference>
<dbReference type="Gene3D" id="3.40.462.20">
    <property type="match status" value="1"/>
</dbReference>
<dbReference type="SUPFAM" id="SSF56176">
    <property type="entry name" value="FAD-binding/transporter-associated domain-like"/>
    <property type="match status" value="1"/>
</dbReference>
<evidence type="ECO:0000256" key="3">
    <source>
        <dbReference type="ARBA" id="ARBA00022630"/>
    </source>
</evidence>
<dbReference type="Pfam" id="PF08031">
    <property type="entry name" value="BBE"/>
    <property type="match status" value="1"/>
</dbReference>
<dbReference type="GO" id="GO:0071949">
    <property type="term" value="F:FAD binding"/>
    <property type="evidence" value="ECO:0007669"/>
    <property type="project" value="InterPro"/>
</dbReference>
<feature type="domain" description="FAD-binding PCMH-type" evidence="6">
    <location>
        <begin position="35"/>
        <end position="206"/>
    </location>
</feature>
<evidence type="ECO:0000313" key="7">
    <source>
        <dbReference type="EMBL" id="MUN38580.1"/>
    </source>
</evidence>
<evidence type="ECO:0000256" key="5">
    <source>
        <dbReference type="ARBA" id="ARBA00023002"/>
    </source>
</evidence>
<evidence type="ECO:0000256" key="1">
    <source>
        <dbReference type="ARBA" id="ARBA00001974"/>
    </source>
</evidence>
<comment type="cofactor">
    <cofactor evidence="1">
        <name>FAD</name>
        <dbReference type="ChEBI" id="CHEBI:57692"/>
    </cofactor>
</comment>
<keyword evidence="3" id="KW-0285">Flavoprotein</keyword>
<dbReference type="PANTHER" id="PTHR42973:SF39">
    <property type="entry name" value="FAD-BINDING PCMH-TYPE DOMAIN-CONTAINING PROTEIN"/>
    <property type="match status" value="1"/>
</dbReference>
<dbReference type="Gene3D" id="3.30.43.10">
    <property type="entry name" value="Uridine Diphospho-n-acetylenolpyruvylglucosamine Reductase, domain 2"/>
    <property type="match status" value="1"/>
</dbReference>
<proteinExistence type="inferred from homology"/>
<reference evidence="7 8" key="1">
    <citation type="submission" date="2019-11" db="EMBL/GenBank/DDBJ databases">
        <authorList>
            <person name="Cao P."/>
        </authorList>
    </citation>
    <scope>NUCLEOTIDE SEQUENCE [LARGE SCALE GENOMIC DNA]</scope>
    <source>
        <strain evidence="7 8">NEAU-AAG5</strain>
    </source>
</reference>
<accession>A0A7K1L2C5</accession>
<dbReference type="GO" id="GO:0016491">
    <property type="term" value="F:oxidoreductase activity"/>
    <property type="evidence" value="ECO:0007669"/>
    <property type="project" value="UniProtKB-KW"/>
</dbReference>
<dbReference type="AlphaFoldDB" id="A0A7K1L2C5"/>
<name>A0A7K1L2C5_9ACTN</name>
<dbReference type="PANTHER" id="PTHR42973">
    <property type="entry name" value="BINDING OXIDOREDUCTASE, PUTATIVE (AFU_ORTHOLOGUE AFUA_1G17690)-RELATED"/>
    <property type="match status" value="1"/>
</dbReference>
<keyword evidence="5" id="KW-0560">Oxidoreductase</keyword>
<comment type="caution">
    <text evidence="7">The sequence shown here is derived from an EMBL/GenBank/DDBJ whole genome shotgun (WGS) entry which is preliminary data.</text>
</comment>
<dbReference type="InterPro" id="IPR016169">
    <property type="entry name" value="FAD-bd_PCMH_sub2"/>
</dbReference>
<dbReference type="SUPFAM" id="SSF55103">
    <property type="entry name" value="FAD-linked oxidases, C-terminal domain"/>
    <property type="match status" value="1"/>
</dbReference>
<dbReference type="Proteomes" id="UP000432015">
    <property type="component" value="Unassembled WGS sequence"/>
</dbReference>
<evidence type="ECO:0000313" key="8">
    <source>
        <dbReference type="Proteomes" id="UP000432015"/>
    </source>
</evidence>
<dbReference type="InterPro" id="IPR006094">
    <property type="entry name" value="Oxid_FAD_bind_N"/>
</dbReference>
<dbReference type="Gene3D" id="3.30.465.10">
    <property type="match status" value="1"/>
</dbReference>
<keyword evidence="4" id="KW-0274">FAD</keyword>
<sequence length="455" mass="48372">MTSTHIAAIPTGFEGDVLTPDGPGYDDARTVFNAMVDRRPAVIAQCRSDADVQRAVRMARAHGTEIAVRCGGHDVAGNALSDGGLVIDLRRMDDVEVDQEAMTVRVGGGATTSALDRATQPYGLMTPGSRASTTGVGGFTLGGGSGWLERKYGLACDNLLEAELVTAAGEKVKAGEDRNPDLFWALHGGGGNFGVVTSFTFRLHELPEVTLALLLWPAEAGEEIALAYRDLMETAPDELGGTALYLTPPREEFVPEEMLGRQAFATLLAYAGTGPDADAAIAPMLGLGHTGGVVLDRPYADMQGMLDEPAGLRNHWSAEHLHDCPDAAVAAYSARAAGMIVPSPSLHTLIPGGGALADPGARYPVPWRNAAWTVHPIALWEDAADDERAIAWVRAVRADMKPYSTGDVYLNFIGDEGRGRVEAGFGAENHRRLAEVKARYDPGNLFHLNQNIRPA</sequence>
<dbReference type="RefSeq" id="WP_156217756.1">
    <property type="nucleotide sequence ID" value="NZ_WOFH01000006.1"/>
</dbReference>
<dbReference type="InterPro" id="IPR012951">
    <property type="entry name" value="BBE"/>
</dbReference>
<dbReference type="InterPro" id="IPR016166">
    <property type="entry name" value="FAD-bd_PCMH"/>
</dbReference>
<dbReference type="InterPro" id="IPR050416">
    <property type="entry name" value="FAD-linked_Oxidoreductase"/>
</dbReference>